<sequence>MRNLKKVVALVLAFALMLSTATVSFAATGYSDLENGKTLESVNLLTTLGVINGYPDGTFQPNGIVTRAEMAKLTIAALGYTKLATGTTSSFSDMWAAQWAQGFVALANGTGIVIGYPDNTFKPNAPVTYAEAATMIVRAIGYTDASLGGTWPNNYLAKAMDMKLFDDVEIAGTGARRGDIAIMMYNAIDQQIGKVNADNEWVANANNDTMIKRLGAKELAKDVITGEEDTVINLRPWVGVYASGYMNDEDEIILLNQEESVLVGEFDGIGTFEVDGKDYTVAAAAQTALISTSPAAIFFTNGVVVNRYTVETSDVEYMLAAKVSGSRITEVYAISQWVVTEADVFTTADADDISEDQKLFTREFELDDNDEIDMNSFELVGVASLDDIEKDNVVYVYVGGSYITKVAVGTETVAGTITRISSDNKTYTIAGKTYDISSEFVGVAQSTGTKVDVKLDAYGEIYEMEEAEDAAGTDYAVVLETGSGEPGLTGKDTLVKMFIADGSSKVFVVDGSSDDVAFMANDYAWLSTFIGTTPAATLVKYGVDSNGEVDYLQSDLVGDYNVAADISTRGYYKGYEISTNALIYVYDGNVESASQKADDDNYSVVSRSSILGTDNAKAQIILNDNNQIVAMLILESDTIVDGLYGVINEWANVDSDDYDFEVVMWVDGKAVTYGYKGTVAPSTLIASKVLYEIKTNANGVITELVNVAADADDDTSVYEIAATGTGFTVEGSQLKNDGVFVRTLDTDVIVYKVDGSKYTLGSTRDIRSFSTLRAYDVVDADGVVDVVVLY</sequence>
<feature type="domain" description="SLH" evidence="3">
    <location>
        <begin position="25"/>
        <end position="86"/>
    </location>
</feature>
<dbReference type="PROSITE" id="PS51272">
    <property type="entry name" value="SLH"/>
    <property type="match status" value="2"/>
</dbReference>
<evidence type="ECO:0000256" key="1">
    <source>
        <dbReference type="ARBA" id="ARBA00022737"/>
    </source>
</evidence>
<dbReference type="Pfam" id="PF00395">
    <property type="entry name" value="SLH"/>
    <property type="match status" value="2"/>
</dbReference>
<evidence type="ECO:0000313" key="5">
    <source>
        <dbReference type="Proteomes" id="UP000461585"/>
    </source>
</evidence>
<keyword evidence="2" id="KW-0732">Signal</keyword>
<organism evidence="4 5">
    <name type="scientific">Anaerotalea alkaliphila</name>
    <dbReference type="NCBI Taxonomy" id="2662126"/>
    <lineage>
        <taxon>Bacteria</taxon>
        <taxon>Bacillati</taxon>
        <taxon>Bacillota</taxon>
        <taxon>Clostridia</taxon>
        <taxon>Eubacteriales</taxon>
        <taxon>Anaerotalea</taxon>
    </lineage>
</organism>
<feature type="signal peptide" evidence="2">
    <location>
        <begin position="1"/>
        <end position="26"/>
    </location>
</feature>
<gene>
    <name evidence="4" type="ORF">GXN74_01360</name>
</gene>
<dbReference type="PANTHER" id="PTHR43308:SF5">
    <property type="entry name" value="S-LAYER PROTEIN _ PEPTIDOGLYCAN ENDO-BETA-N-ACETYLGLUCOSAMINIDASE"/>
    <property type="match status" value="1"/>
</dbReference>
<keyword evidence="1" id="KW-0677">Repeat</keyword>
<evidence type="ECO:0000256" key="2">
    <source>
        <dbReference type="SAM" id="SignalP"/>
    </source>
</evidence>
<dbReference type="InterPro" id="IPR001119">
    <property type="entry name" value="SLH_dom"/>
</dbReference>
<dbReference type="InterPro" id="IPR051465">
    <property type="entry name" value="Cell_Envelope_Struct_Comp"/>
</dbReference>
<evidence type="ECO:0000259" key="3">
    <source>
        <dbReference type="PROSITE" id="PS51272"/>
    </source>
</evidence>
<protein>
    <submittedName>
        <fullName evidence="4">S-layer homology domain-containing protein</fullName>
    </submittedName>
</protein>
<dbReference type="Proteomes" id="UP000461585">
    <property type="component" value="Unassembled WGS sequence"/>
</dbReference>
<dbReference type="RefSeq" id="WP_162369125.1">
    <property type="nucleotide sequence ID" value="NZ_JAAEEH010000002.1"/>
</dbReference>
<proteinExistence type="predicted"/>
<name>A0A7X5HTI5_9FIRM</name>
<dbReference type="EMBL" id="JAAEEH010000002">
    <property type="protein sequence ID" value="NDL66395.1"/>
    <property type="molecule type" value="Genomic_DNA"/>
</dbReference>
<evidence type="ECO:0000313" key="4">
    <source>
        <dbReference type="EMBL" id="NDL66395.1"/>
    </source>
</evidence>
<feature type="domain" description="SLH" evidence="3">
    <location>
        <begin position="87"/>
        <end position="150"/>
    </location>
</feature>
<reference evidence="4 5" key="1">
    <citation type="submission" date="2020-01" db="EMBL/GenBank/DDBJ databases">
        <title>Anaeroalcalibacter tamaniensis gen. nov., sp. nov., moderately halophilic strictly anaerobic fermenter bacterium from mud volcano of Taman peninsula.</title>
        <authorList>
            <person name="Frolova A."/>
            <person name="Merkel A.Y."/>
            <person name="Slobodkin A.I."/>
        </authorList>
    </citation>
    <scope>NUCLEOTIDE SEQUENCE [LARGE SCALE GENOMIC DNA]</scope>
    <source>
        <strain evidence="4 5">F-3ap</strain>
    </source>
</reference>
<comment type="caution">
    <text evidence="4">The sequence shown here is derived from an EMBL/GenBank/DDBJ whole genome shotgun (WGS) entry which is preliminary data.</text>
</comment>
<keyword evidence="5" id="KW-1185">Reference proteome</keyword>
<feature type="chain" id="PRO_5031047122" evidence="2">
    <location>
        <begin position="27"/>
        <end position="790"/>
    </location>
</feature>
<accession>A0A7X5HTI5</accession>
<dbReference type="PANTHER" id="PTHR43308">
    <property type="entry name" value="OUTER MEMBRANE PROTEIN ALPHA-RELATED"/>
    <property type="match status" value="1"/>
</dbReference>
<dbReference type="AlphaFoldDB" id="A0A7X5HTI5"/>